<dbReference type="GO" id="GO:0005737">
    <property type="term" value="C:cytoplasm"/>
    <property type="evidence" value="ECO:0007669"/>
    <property type="project" value="InterPro"/>
</dbReference>
<dbReference type="GO" id="GO:0004821">
    <property type="term" value="F:histidine-tRNA ligase activity"/>
    <property type="evidence" value="ECO:0007669"/>
    <property type="project" value="TreeGrafter"/>
</dbReference>
<evidence type="ECO:0000313" key="4">
    <source>
        <dbReference type="Proteomes" id="UP000565205"/>
    </source>
</evidence>
<dbReference type="InterPro" id="IPR041715">
    <property type="entry name" value="HisRS-like_core"/>
</dbReference>
<feature type="non-terminal residue" evidence="3">
    <location>
        <position position="230"/>
    </location>
</feature>
<comment type="caution">
    <text evidence="3">The sequence shown here is derived from an EMBL/GenBank/DDBJ whole genome shotgun (WGS) entry which is preliminary data.</text>
</comment>
<dbReference type="GO" id="GO:0016757">
    <property type="term" value="F:glycosyltransferase activity"/>
    <property type="evidence" value="ECO:0007669"/>
    <property type="project" value="UniProtKB-KW"/>
</dbReference>
<reference evidence="3 4" key="1">
    <citation type="submission" date="2020-06" db="EMBL/GenBank/DDBJ databases">
        <title>Description of novel acetic acid bacteria.</title>
        <authorList>
            <person name="Sombolestani A."/>
        </authorList>
    </citation>
    <scope>NUCLEOTIDE SEQUENCE [LARGE SCALE GENOMIC DNA]</scope>
    <source>
        <strain evidence="3 4">LMG 26838</strain>
    </source>
</reference>
<dbReference type="RefSeq" id="WP_176626748.1">
    <property type="nucleotide sequence ID" value="NZ_JABXXQ010000620.1"/>
</dbReference>
<dbReference type="Proteomes" id="UP000565205">
    <property type="component" value="Unassembled WGS sequence"/>
</dbReference>
<dbReference type="SUPFAM" id="SSF55681">
    <property type="entry name" value="Class II aaRS and biotin synthetases"/>
    <property type="match status" value="1"/>
</dbReference>
<dbReference type="GO" id="GO:0006427">
    <property type="term" value="P:histidyl-tRNA aminoacylation"/>
    <property type="evidence" value="ECO:0007669"/>
    <property type="project" value="TreeGrafter"/>
</dbReference>
<evidence type="ECO:0000313" key="3">
    <source>
        <dbReference type="EMBL" id="NVN32057.1"/>
    </source>
</evidence>
<feature type="domain" description="Class II Histidinyl-tRNA synthetase (HisRS)-like catalytic core" evidence="2">
    <location>
        <begin position="38"/>
        <end position="225"/>
    </location>
</feature>
<keyword evidence="3" id="KW-0808">Transferase</keyword>
<gene>
    <name evidence="3" type="ORF">HUK83_17165</name>
</gene>
<protein>
    <submittedName>
        <fullName evidence="3">ATP phosphoribosyltransferase regulatory subunit</fullName>
    </submittedName>
</protein>
<accession>A0A850P1W9</accession>
<name>A0A850P1W9_9PROT</name>
<dbReference type="AlphaFoldDB" id="A0A850P1W9"/>
<dbReference type="EMBL" id="JABXXQ010000620">
    <property type="protein sequence ID" value="NVN32057.1"/>
    <property type="molecule type" value="Genomic_DNA"/>
</dbReference>
<dbReference type="PANTHER" id="PTHR43707:SF1">
    <property type="entry name" value="HISTIDINE--TRNA LIGASE, MITOCHONDRIAL-RELATED"/>
    <property type="match status" value="1"/>
</dbReference>
<dbReference type="InterPro" id="IPR004516">
    <property type="entry name" value="HisRS/HisZ"/>
</dbReference>
<proteinExistence type="predicted"/>
<evidence type="ECO:0000256" key="1">
    <source>
        <dbReference type="SAM" id="MobiDB-lite"/>
    </source>
</evidence>
<dbReference type="InterPro" id="IPR045864">
    <property type="entry name" value="aa-tRNA-synth_II/BPL/LPL"/>
</dbReference>
<dbReference type="Pfam" id="PF13393">
    <property type="entry name" value="tRNA-synt_His"/>
    <property type="match status" value="1"/>
</dbReference>
<organism evidence="3 4">
    <name type="scientific">Endobacter medicaginis</name>
    <dbReference type="NCBI Taxonomy" id="1181271"/>
    <lineage>
        <taxon>Bacteria</taxon>
        <taxon>Pseudomonadati</taxon>
        <taxon>Pseudomonadota</taxon>
        <taxon>Alphaproteobacteria</taxon>
        <taxon>Acetobacterales</taxon>
        <taxon>Acetobacteraceae</taxon>
        <taxon>Endobacter</taxon>
    </lineage>
</organism>
<evidence type="ECO:0000259" key="2">
    <source>
        <dbReference type="Pfam" id="PF13393"/>
    </source>
</evidence>
<keyword evidence="3" id="KW-0328">Glycosyltransferase</keyword>
<dbReference type="PANTHER" id="PTHR43707">
    <property type="entry name" value="HISTIDYL-TRNA SYNTHETASE"/>
    <property type="match status" value="1"/>
</dbReference>
<sequence length="230" mass="24661">MTRPGQLPDSLPESLVEFDRATDGGGEPPPSAALLPSGLRDVLPPEAETEARAIETMMGIFAAHGYDRVKPPLLEFEDSLFGGSGAAVAGQAFRLMDPDTHRMMGLRPDMTPQVARIAATRLRRAPRPLRLAYAGPCVLLHGATLDPERQVSQAGIELIGIDDPRADAEIVAVAAEALDALNVPRVSFDLTLPRLAAVMIEQAELGLDQRRRLLHALDRKDAAIVAREGG</sequence>
<dbReference type="Gene3D" id="3.30.930.10">
    <property type="entry name" value="Bira Bifunctional Protein, Domain 2"/>
    <property type="match status" value="1"/>
</dbReference>
<feature type="region of interest" description="Disordered" evidence="1">
    <location>
        <begin position="1"/>
        <end position="38"/>
    </location>
</feature>